<organism evidence="13 14">
    <name type="scientific">Coptis chinensis</name>
    <dbReference type="NCBI Taxonomy" id="261450"/>
    <lineage>
        <taxon>Eukaryota</taxon>
        <taxon>Viridiplantae</taxon>
        <taxon>Streptophyta</taxon>
        <taxon>Embryophyta</taxon>
        <taxon>Tracheophyta</taxon>
        <taxon>Spermatophyta</taxon>
        <taxon>Magnoliopsida</taxon>
        <taxon>Ranunculales</taxon>
        <taxon>Ranunculaceae</taxon>
        <taxon>Coptidoideae</taxon>
        <taxon>Coptis</taxon>
    </lineage>
</organism>
<keyword evidence="8" id="KW-1133">Transmembrane helix</keyword>
<keyword evidence="9" id="KW-0472">Membrane</keyword>
<dbReference type="PANTHER" id="PTHR45136:SF2">
    <property type="entry name" value="ABC TRANSPORTER DOMAIN-CONTAINING PROTEIN"/>
    <property type="match status" value="1"/>
</dbReference>
<dbReference type="GO" id="GO:0140359">
    <property type="term" value="F:ABC-type transporter activity"/>
    <property type="evidence" value="ECO:0007669"/>
    <property type="project" value="InterPro"/>
</dbReference>
<dbReference type="SUPFAM" id="SSF52540">
    <property type="entry name" value="P-loop containing nucleoside triphosphate hydrolases"/>
    <property type="match status" value="1"/>
</dbReference>
<dbReference type="PROSITE" id="PS50893">
    <property type="entry name" value="ABC_TRANSPORTER_2"/>
    <property type="match status" value="1"/>
</dbReference>
<keyword evidence="14" id="KW-1185">Reference proteome</keyword>
<dbReference type="EMBL" id="JADFTS010000001">
    <property type="protein sequence ID" value="KAF9623243.1"/>
    <property type="molecule type" value="Genomic_DNA"/>
</dbReference>
<dbReference type="SUPFAM" id="SSF90123">
    <property type="entry name" value="ABC transporter transmembrane region"/>
    <property type="match status" value="1"/>
</dbReference>
<evidence type="ECO:0000256" key="8">
    <source>
        <dbReference type="ARBA" id="ARBA00022989"/>
    </source>
</evidence>
<accession>A0A835M859</accession>
<dbReference type="InterPro" id="IPR036640">
    <property type="entry name" value="ABC1_TM_sf"/>
</dbReference>
<dbReference type="Pfam" id="PF00005">
    <property type="entry name" value="ABC_tran"/>
    <property type="match status" value="1"/>
</dbReference>
<comment type="subcellular location">
    <subcellularLocation>
        <location evidence="1">Cell membrane</location>
        <topology evidence="1">Multi-pass membrane protein</topology>
    </subcellularLocation>
</comment>
<dbReference type="FunFam" id="3.40.50.300:FF:000066">
    <property type="entry name" value="ABC transporter B family member 1"/>
    <property type="match status" value="1"/>
</dbReference>
<dbReference type="InterPro" id="IPR027417">
    <property type="entry name" value="P-loop_NTPase"/>
</dbReference>
<dbReference type="Gene3D" id="1.20.1560.10">
    <property type="entry name" value="ABC transporter type 1, transmembrane domain"/>
    <property type="match status" value="2"/>
</dbReference>
<feature type="domain" description="ABC transporter" evidence="12">
    <location>
        <begin position="27"/>
        <end position="263"/>
    </location>
</feature>
<evidence type="ECO:0000256" key="7">
    <source>
        <dbReference type="ARBA" id="ARBA00022840"/>
    </source>
</evidence>
<evidence type="ECO:0000256" key="5">
    <source>
        <dbReference type="ARBA" id="ARBA00022737"/>
    </source>
</evidence>
<proteinExistence type="inferred from homology"/>
<evidence type="ECO:0000313" key="14">
    <source>
        <dbReference type="Proteomes" id="UP000631114"/>
    </source>
</evidence>
<feature type="compositionally biased region" description="Polar residues" evidence="11">
    <location>
        <begin position="294"/>
        <end position="310"/>
    </location>
</feature>
<evidence type="ECO:0000256" key="6">
    <source>
        <dbReference type="ARBA" id="ARBA00022741"/>
    </source>
</evidence>
<dbReference type="SMART" id="SM00382">
    <property type="entry name" value="AAA"/>
    <property type="match status" value="1"/>
</dbReference>
<evidence type="ECO:0000256" key="11">
    <source>
        <dbReference type="SAM" id="MobiDB-lite"/>
    </source>
</evidence>
<keyword evidence="6" id="KW-0547">Nucleotide-binding</keyword>
<dbReference type="GO" id="GO:0016887">
    <property type="term" value="F:ATP hydrolysis activity"/>
    <property type="evidence" value="ECO:0007669"/>
    <property type="project" value="InterPro"/>
</dbReference>
<evidence type="ECO:0000256" key="1">
    <source>
        <dbReference type="ARBA" id="ARBA00004651"/>
    </source>
</evidence>
<evidence type="ECO:0000256" key="3">
    <source>
        <dbReference type="ARBA" id="ARBA00022448"/>
    </source>
</evidence>
<dbReference type="InterPro" id="IPR011527">
    <property type="entry name" value="ABC1_TM_dom"/>
</dbReference>
<evidence type="ECO:0000256" key="4">
    <source>
        <dbReference type="ARBA" id="ARBA00022692"/>
    </source>
</evidence>
<dbReference type="GO" id="GO:0005524">
    <property type="term" value="F:ATP binding"/>
    <property type="evidence" value="ECO:0007669"/>
    <property type="project" value="UniProtKB-KW"/>
</dbReference>
<dbReference type="OrthoDB" id="6500128at2759"/>
<keyword evidence="7" id="KW-0067">ATP-binding</keyword>
<evidence type="ECO:0000313" key="13">
    <source>
        <dbReference type="EMBL" id="KAF9623243.1"/>
    </source>
</evidence>
<sequence length="517" mass="56505">MEVLRRVPEIDTDNLEGDVMQSVSGEVEFKNVKFVYPSRPDTIILKDFTFKVPAGKTVALVGTSGSGKSTVVALIERFYNPNSGEILLDGISLSKLQRKWLRSQIGLVGQEPVLFAISIKENILFGKEDATFEEVVAATKASNAHDFISQFPKGYDTQVGERGIQMSGGQKQRIAIARAIIRAPRVLLLDEATSALDTDSERTVQEALDNALIGRTTIVIAHHLSTIRNVDLIVVVENGQVAETGSHDQLIQDNNGLYTSCVQFQQIHYAIGANKNASPSCSSSQTTKKDDNHSIGTNRDVMSQSNSTNFESKRRVGLGEMNTKKDLPKPSFRRLLLLNSPEWKQASSGCISAMLFGAVQPVYSLLMGSMISVYFLVDHGEIVGGRSNGSSHTNLLSSIFGMHIGTTHCMEMYRGHNCSATINHLVFLPTPSFTKKKMSSKARTSQAECSKLSKLACEAVSNLQTITAFSSQAQILDMLDQTQDGPRKESICQSWFAGLGLGLARGIVACTWALDFW</sequence>
<keyword evidence="5" id="KW-0677">Repeat</keyword>
<evidence type="ECO:0000256" key="9">
    <source>
        <dbReference type="ARBA" id="ARBA00023136"/>
    </source>
</evidence>
<comment type="similarity">
    <text evidence="2">Belongs to the ABC transporter superfamily. ABCB family. Multidrug resistance exporter (TC 3.A.1.201) subfamily.</text>
</comment>
<gene>
    <name evidence="13" type="ORF">IFM89_000732</name>
</gene>
<keyword evidence="10" id="KW-0325">Glycoprotein</keyword>
<dbReference type="InterPro" id="IPR003439">
    <property type="entry name" value="ABC_transporter-like_ATP-bd"/>
</dbReference>
<dbReference type="InterPro" id="IPR003593">
    <property type="entry name" value="AAA+_ATPase"/>
</dbReference>
<dbReference type="AlphaFoldDB" id="A0A835M859"/>
<dbReference type="Proteomes" id="UP000631114">
    <property type="component" value="Unassembled WGS sequence"/>
</dbReference>
<feature type="compositionally biased region" description="Polar residues" evidence="11">
    <location>
        <begin position="275"/>
        <end position="286"/>
    </location>
</feature>
<evidence type="ECO:0000259" key="12">
    <source>
        <dbReference type="PROSITE" id="PS50893"/>
    </source>
</evidence>
<dbReference type="InterPro" id="IPR017871">
    <property type="entry name" value="ABC_transporter-like_CS"/>
</dbReference>
<evidence type="ECO:0000256" key="10">
    <source>
        <dbReference type="ARBA" id="ARBA00023180"/>
    </source>
</evidence>
<dbReference type="CDD" id="cd03249">
    <property type="entry name" value="ABC_MTABC3_MDL1_MDL2"/>
    <property type="match status" value="1"/>
</dbReference>
<dbReference type="Pfam" id="PF00664">
    <property type="entry name" value="ABC_membrane"/>
    <property type="match status" value="1"/>
</dbReference>
<comment type="caution">
    <text evidence="13">The sequence shown here is derived from an EMBL/GenBank/DDBJ whole genome shotgun (WGS) entry which is preliminary data.</text>
</comment>
<protein>
    <recommendedName>
        <fullName evidence="12">ABC transporter domain-containing protein</fullName>
    </recommendedName>
</protein>
<evidence type="ECO:0000256" key="2">
    <source>
        <dbReference type="ARBA" id="ARBA00007577"/>
    </source>
</evidence>
<dbReference type="PANTHER" id="PTHR45136">
    <property type="entry name" value="ABC TRANSPORTER DOMAIN-CONTAINING PROTEIN"/>
    <property type="match status" value="1"/>
</dbReference>
<name>A0A835M859_9MAGN</name>
<dbReference type="Gene3D" id="3.40.50.300">
    <property type="entry name" value="P-loop containing nucleotide triphosphate hydrolases"/>
    <property type="match status" value="1"/>
</dbReference>
<feature type="region of interest" description="Disordered" evidence="11">
    <location>
        <begin position="275"/>
        <end position="323"/>
    </location>
</feature>
<keyword evidence="4" id="KW-0812">Transmembrane</keyword>
<keyword evidence="3" id="KW-0813">Transport</keyword>
<dbReference type="PROSITE" id="PS00211">
    <property type="entry name" value="ABC_TRANSPORTER_1"/>
    <property type="match status" value="1"/>
</dbReference>
<reference evidence="13 14" key="1">
    <citation type="submission" date="2020-10" db="EMBL/GenBank/DDBJ databases">
        <title>The Coptis chinensis genome and diversification of protoberbering-type alkaloids.</title>
        <authorList>
            <person name="Wang B."/>
            <person name="Shu S."/>
            <person name="Song C."/>
            <person name="Liu Y."/>
        </authorList>
    </citation>
    <scope>NUCLEOTIDE SEQUENCE [LARGE SCALE GENOMIC DNA]</scope>
    <source>
        <strain evidence="13">HL-2020</strain>
        <tissue evidence="13">Leaf</tissue>
    </source>
</reference>
<dbReference type="GO" id="GO:0005886">
    <property type="term" value="C:plasma membrane"/>
    <property type="evidence" value="ECO:0007669"/>
    <property type="project" value="UniProtKB-SubCell"/>
</dbReference>